<dbReference type="AlphaFoldDB" id="A0A847ST39"/>
<feature type="non-terminal residue" evidence="8">
    <location>
        <position position="579"/>
    </location>
</feature>
<evidence type="ECO:0000313" key="8">
    <source>
        <dbReference type="EMBL" id="NLR82895.1"/>
    </source>
</evidence>
<reference evidence="8 9" key="1">
    <citation type="submission" date="2020-04" db="EMBL/GenBank/DDBJ databases">
        <authorList>
            <person name="Yin C."/>
        </authorList>
    </citation>
    <scope>NUCLEOTIDE SEQUENCE [LARGE SCALE GENOMIC DNA]</scope>
    <source>
        <strain evidence="8 9">Ak56</strain>
    </source>
</reference>
<dbReference type="Proteomes" id="UP000552864">
    <property type="component" value="Unassembled WGS sequence"/>
</dbReference>
<sequence length="579" mass="62658">MKIKFYVALIALLVSYVPVLSNAQVTVYLSIPNPATITRVSAGVPTFSIADANVLVSRYNVTGFTQLYPSHRFEFMQHVYALQCSDAAFAVALKNNWPAAFPYYELPIIPQNLAYYPNDWGYGNYGYLNYIGMPNAWDISKGDTGTVIGISDNYFDMANPDLQHYKVKRLTYNVSPNYSWDFGHGTTVAGIASGGTDNHYAYPGVGFNCRLDLVGIKSTDVLASMSDRNCAAVNASWGTNAGFDLGYIFNTTVYDQTNLQYAYENGTLTVAAAGNGQTGSPGFAGQYFTPASLDHVMSVTNVGWANARNGSTNYNVQGAHECYQGDSVNHCYQHNTRVDICAPAFDLGAITADSADTSRHYLPLAGTGTSFAAPQVTGVAGLLHSLSPCISPYQLEWVIKSTADTAILNYSENLRYTGRLGAGGLRAGVALNYASSNLSSLCNNPATQTMFIQGVEFNTICAPGYSSNGVVPHLIPVITNGTAPFTARWVPIPGNEATLNDVKALQPTVTAATGGKLLYYHLTVYDSDPVAQKVADKIIRIQLDTAALSDFAMRDSYVDMLDEPNSQATVDARNWEIWH</sequence>
<dbReference type="InterPro" id="IPR015500">
    <property type="entry name" value="Peptidase_S8_subtilisin-rel"/>
</dbReference>
<dbReference type="Gene3D" id="3.40.50.200">
    <property type="entry name" value="Peptidase S8/S53 domain"/>
    <property type="match status" value="1"/>
</dbReference>
<organism evidence="8 9">
    <name type="scientific">Chitinophaga eiseniae</name>
    <dbReference type="NCBI Taxonomy" id="634771"/>
    <lineage>
        <taxon>Bacteria</taxon>
        <taxon>Pseudomonadati</taxon>
        <taxon>Bacteroidota</taxon>
        <taxon>Chitinophagia</taxon>
        <taxon>Chitinophagales</taxon>
        <taxon>Chitinophagaceae</taxon>
        <taxon>Chitinophaga</taxon>
    </lineage>
</organism>
<keyword evidence="9" id="KW-1185">Reference proteome</keyword>
<gene>
    <name evidence="8" type="ORF">HGH91_30045</name>
</gene>
<dbReference type="InterPro" id="IPR000209">
    <property type="entry name" value="Peptidase_S8/S53_dom"/>
</dbReference>
<accession>A0A847ST39</accession>
<feature type="chain" id="PRO_5032511173" evidence="6">
    <location>
        <begin position="24"/>
        <end position="579"/>
    </location>
</feature>
<dbReference type="PROSITE" id="PS51892">
    <property type="entry name" value="SUBTILASE"/>
    <property type="match status" value="1"/>
</dbReference>
<comment type="similarity">
    <text evidence="1 5">Belongs to the peptidase S8 family.</text>
</comment>
<dbReference type="InterPro" id="IPR050131">
    <property type="entry name" value="Peptidase_S8_subtilisin-like"/>
</dbReference>
<dbReference type="SUPFAM" id="SSF52743">
    <property type="entry name" value="Subtilisin-like"/>
    <property type="match status" value="1"/>
</dbReference>
<keyword evidence="6" id="KW-0732">Signal</keyword>
<dbReference type="GO" id="GO:0006508">
    <property type="term" value="P:proteolysis"/>
    <property type="evidence" value="ECO:0007669"/>
    <property type="project" value="UniProtKB-KW"/>
</dbReference>
<dbReference type="RefSeq" id="WP_168742941.1">
    <property type="nucleotide sequence ID" value="NZ_JABAHZ010000014.1"/>
</dbReference>
<dbReference type="InterPro" id="IPR022398">
    <property type="entry name" value="Peptidase_S8_His-AS"/>
</dbReference>
<evidence type="ECO:0000259" key="7">
    <source>
        <dbReference type="Pfam" id="PF00082"/>
    </source>
</evidence>
<feature type="domain" description="Peptidase S8/S53" evidence="7">
    <location>
        <begin position="144"/>
        <end position="406"/>
    </location>
</feature>
<proteinExistence type="inferred from homology"/>
<dbReference type="PROSITE" id="PS00138">
    <property type="entry name" value="SUBTILASE_SER"/>
    <property type="match status" value="1"/>
</dbReference>
<dbReference type="PANTHER" id="PTHR43806:SF11">
    <property type="entry name" value="CEREVISIN-RELATED"/>
    <property type="match status" value="1"/>
</dbReference>
<protein>
    <submittedName>
        <fullName evidence="8">S8 family serine peptidase</fullName>
    </submittedName>
</protein>
<dbReference type="InterPro" id="IPR036852">
    <property type="entry name" value="Peptidase_S8/S53_dom_sf"/>
</dbReference>
<dbReference type="PROSITE" id="PS00137">
    <property type="entry name" value="SUBTILASE_HIS"/>
    <property type="match status" value="1"/>
</dbReference>
<dbReference type="GO" id="GO:0004252">
    <property type="term" value="F:serine-type endopeptidase activity"/>
    <property type="evidence" value="ECO:0007669"/>
    <property type="project" value="UniProtKB-UniRule"/>
</dbReference>
<keyword evidence="2 5" id="KW-0645">Protease</keyword>
<evidence type="ECO:0000313" key="9">
    <source>
        <dbReference type="Proteomes" id="UP000552864"/>
    </source>
</evidence>
<dbReference type="PANTHER" id="PTHR43806">
    <property type="entry name" value="PEPTIDASE S8"/>
    <property type="match status" value="1"/>
</dbReference>
<feature type="active site" description="Charge relay system" evidence="5">
    <location>
        <position position="370"/>
    </location>
</feature>
<feature type="active site" description="Charge relay system" evidence="5">
    <location>
        <position position="152"/>
    </location>
</feature>
<evidence type="ECO:0000256" key="5">
    <source>
        <dbReference type="PROSITE-ProRule" id="PRU01240"/>
    </source>
</evidence>
<dbReference type="Pfam" id="PF00082">
    <property type="entry name" value="Peptidase_S8"/>
    <property type="match status" value="1"/>
</dbReference>
<keyword evidence="3 5" id="KW-0378">Hydrolase</keyword>
<evidence type="ECO:0000256" key="3">
    <source>
        <dbReference type="ARBA" id="ARBA00022801"/>
    </source>
</evidence>
<dbReference type="InterPro" id="IPR023828">
    <property type="entry name" value="Peptidase_S8_Ser-AS"/>
</dbReference>
<feature type="signal peptide" evidence="6">
    <location>
        <begin position="1"/>
        <end position="23"/>
    </location>
</feature>
<name>A0A847ST39_9BACT</name>
<dbReference type="PRINTS" id="PR00723">
    <property type="entry name" value="SUBTILISIN"/>
</dbReference>
<evidence type="ECO:0000256" key="2">
    <source>
        <dbReference type="ARBA" id="ARBA00022670"/>
    </source>
</evidence>
<keyword evidence="4 5" id="KW-0720">Serine protease</keyword>
<feature type="active site" description="Charge relay system" evidence="5">
    <location>
        <position position="184"/>
    </location>
</feature>
<evidence type="ECO:0000256" key="6">
    <source>
        <dbReference type="SAM" id="SignalP"/>
    </source>
</evidence>
<comment type="caution">
    <text evidence="8">The sequence shown here is derived from an EMBL/GenBank/DDBJ whole genome shotgun (WGS) entry which is preliminary data.</text>
</comment>
<evidence type="ECO:0000256" key="1">
    <source>
        <dbReference type="ARBA" id="ARBA00011073"/>
    </source>
</evidence>
<evidence type="ECO:0000256" key="4">
    <source>
        <dbReference type="ARBA" id="ARBA00022825"/>
    </source>
</evidence>
<dbReference type="EMBL" id="JABAHZ010000014">
    <property type="protein sequence ID" value="NLR82895.1"/>
    <property type="molecule type" value="Genomic_DNA"/>
</dbReference>